<dbReference type="PANTHER" id="PTHR43884:SF19">
    <property type="entry name" value="ACYL-COA DEHYDROGENASE FADE4-RELATED"/>
    <property type="match status" value="1"/>
</dbReference>
<sequence>MTTTTQADKTFFGGLSEDFDPQWLLTPQQQTLQDKLIDLCAKVLRPNAIASDQNLIYPRKNFEALASLGLLGLLVPQEWGGLGENHTCAAMIVETIARYGCPSTAMCYTMHLGAVAAALFRAHDNIELQTLLQDLDAKVSIGTLSYSDPETGSHFWYPVSSRAEEIAAGWQVFKRASWTTSAGFADWYIVQTTSPNFDGDYSDLSCFLIYGDEAQAEPHKWDAMGLRGNQSGSLLVDGVVVPPQRMVGPIGDGVASNDEIVDPFFLLCSSACWNGIALGAIDIAKKHVTRKKHVDVGMRVADYPTIQDYFGEAIIDTSACRMYTFSMGQLMDRLTNNCDWSLHADTLALPRSAYLHWYWQIKFSAAKNVAHVCDKMLHACGGSGFKKDMEIERYLRDGKAGWVMGPTNEILRQFVGKSALLGFESLDYWNQSVNERMLHNELKKMTAEDKRKLAEILLAEVDNSETLLKRPEMAMASTGRD</sequence>
<comment type="similarity">
    <text evidence="2">Belongs to the acyl-CoA dehydrogenase family.</text>
</comment>
<gene>
    <name evidence="7" type="ORF">HLUCCA11_05495</name>
</gene>
<dbReference type="InterPro" id="IPR037069">
    <property type="entry name" value="AcylCoA_DH/ox_N_sf"/>
</dbReference>
<dbReference type="AlphaFoldDB" id="A0A0P8BRJ6"/>
<evidence type="ECO:0000259" key="5">
    <source>
        <dbReference type="Pfam" id="PF00441"/>
    </source>
</evidence>
<evidence type="ECO:0000259" key="6">
    <source>
        <dbReference type="Pfam" id="PF02771"/>
    </source>
</evidence>
<evidence type="ECO:0000256" key="4">
    <source>
        <dbReference type="ARBA" id="ARBA00022827"/>
    </source>
</evidence>
<dbReference type="InterPro" id="IPR036250">
    <property type="entry name" value="AcylCo_DH-like_C"/>
</dbReference>
<dbReference type="Proteomes" id="UP000050465">
    <property type="component" value="Unassembled WGS sequence"/>
</dbReference>
<evidence type="ECO:0000256" key="3">
    <source>
        <dbReference type="ARBA" id="ARBA00022630"/>
    </source>
</evidence>
<dbReference type="PATRIC" id="fig|1666911.3.peg.3304"/>
<evidence type="ECO:0000256" key="1">
    <source>
        <dbReference type="ARBA" id="ARBA00001974"/>
    </source>
</evidence>
<feature type="domain" description="Acyl-CoA dehydrogenase/oxidase N-terminal" evidence="6">
    <location>
        <begin position="26"/>
        <end position="121"/>
    </location>
</feature>
<dbReference type="Pfam" id="PF00441">
    <property type="entry name" value="Acyl-CoA_dh_1"/>
    <property type="match status" value="1"/>
</dbReference>
<dbReference type="SUPFAM" id="SSF56645">
    <property type="entry name" value="Acyl-CoA dehydrogenase NM domain-like"/>
    <property type="match status" value="1"/>
</dbReference>
<dbReference type="Gene3D" id="2.40.110.10">
    <property type="entry name" value="Butyryl-CoA Dehydrogenase, subunit A, domain 2"/>
    <property type="match status" value="1"/>
</dbReference>
<keyword evidence="4" id="KW-0274">FAD</keyword>
<name>A0A0P8BRJ6_9CYAN</name>
<dbReference type="GO" id="GO:0050660">
    <property type="term" value="F:flavin adenine dinucleotide binding"/>
    <property type="evidence" value="ECO:0007669"/>
    <property type="project" value="InterPro"/>
</dbReference>
<dbReference type="Gene3D" id="1.20.140.10">
    <property type="entry name" value="Butyryl-CoA Dehydrogenase, subunit A, domain 3"/>
    <property type="match status" value="1"/>
</dbReference>
<dbReference type="SUPFAM" id="SSF47203">
    <property type="entry name" value="Acyl-CoA dehydrogenase C-terminal domain-like"/>
    <property type="match status" value="1"/>
</dbReference>
<proteinExistence type="inferred from homology"/>
<organism evidence="7 8">
    <name type="scientific">Phormidesmis priestleyi Ana</name>
    <dbReference type="NCBI Taxonomy" id="1666911"/>
    <lineage>
        <taxon>Bacteria</taxon>
        <taxon>Bacillati</taxon>
        <taxon>Cyanobacteriota</taxon>
        <taxon>Cyanophyceae</taxon>
        <taxon>Leptolyngbyales</taxon>
        <taxon>Leptolyngbyaceae</taxon>
        <taxon>Phormidesmis</taxon>
    </lineage>
</organism>
<dbReference type="Pfam" id="PF02771">
    <property type="entry name" value="Acyl-CoA_dh_N"/>
    <property type="match status" value="1"/>
</dbReference>
<dbReference type="InterPro" id="IPR046373">
    <property type="entry name" value="Acyl-CoA_Oxase/DH_mid-dom_sf"/>
</dbReference>
<dbReference type="InterPro" id="IPR009075">
    <property type="entry name" value="AcylCo_DH/oxidase_C"/>
</dbReference>
<dbReference type="GO" id="GO:0003995">
    <property type="term" value="F:acyl-CoA dehydrogenase activity"/>
    <property type="evidence" value="ECO:0007669"/>
    <property type="project" value="TreeGrafter"/>
</dbReference>
<comment type="caution">
    <text evidence="7">The sequence shown here is derived from an EMBL/GenBank/DDBJ whole genome shotgun (WGS) entry which is preliminary data.</text>
</comment>
<dbReference type="InterPro" id="IPR009100">
    <property type="entry name" value="AcylCoA_DH/oxidase_NM_dom_sf"/>
</dbReference>
<evidence type="ECO:0000313" key="7">
    <source>
        <dbReference type="EMBL" id="KPQ36621.1"/>
    </source>
</evidence>
<comment type="cofactor">
    <cofactor evidence="1">
        <name>FAD</name>
        <dbReference type="ChEBI" id="CHEBI:57692"/>
    </cofactor>
</comment>
<feature type="domain" description="Acyl-CoA dehydrogenase/oxidase C-terminal" evidence="5">
    <location>
        <begin position="271"/>
        <end position="419"/>
    </location>
</feature>
<dbReference type="PANTHER" id="PTHR43884">
    <property type="entry name" value="ACYL-COA DEHYDROGENASE"/>
    <property type="match status" value="1"/>
</dbReference>
<keyword evidence="3" id="KW-0285">Flavoprotein</keyword>
<dbReference type="EMBL" id="LJZR01000005">
    <property type="protein sequence ID" value="KPQ36621.1"/>
    <property type="molecule type" value="Genomic_DNA"/>
</dbReference>
<dbReference type="InterPro" id="IPR013786">
    <property type="entry name" value="AcylCoA_DH/ox_N"/>
</dbReference>
<reference evidence="7 8" key="1">
    <citation type="submission" date="2015-09" db="EMBL/GenBank/DDBJ databases">
        <title>Identification and resolution of microdiversity through metagenomic sequencing of parallel consortia.</title>
        <authorList>
            <person name="Nelson W.C."/>
            <person name="Romine M.F."/>
            <person name="Lindemann S.R."/>
        </authorList>
    </citation>
    <scope>NUCLEOTIDE SEQUENCE [LARGE SCALE GENOMIC DNA]</scope>
    <source>
        <strain evidence="7">Ana</strain>
    </source>
</reference>
<accession>A0A0P8BRJ6</accession>
<evidence type="ECO:0000256" key="2">
    <source>
        <dbReference type="ARBA" id="ARBA00009347"/>
    </source>
</evidence>
<evidence type="ECO:0000313" key="8">
    <source>
        <dbReference type="Proteomes" id="UP000050465"/>
    </source>
</evidence>
<dbReference type="Gene3D" id="1.10.540.10">
    <property type="entry name" value="Acyl-CoA dehydrogenase/oxidase, N-terminal domain"/>
    <property type="match status" value="1"/>
</dbReference>
<dbReference type="STRING" id="1666911.HLUCCA11_05495"/>
<protein>
    <submittedName>
        <fullName evidence="7">Acyl-CoA dehydrogenase</fullName>
    </submittedName>
</protein>
<dbReference type="GO" id="GO:0005886">
    <property type="term" value="C:plasma membrane"/>
    <property type="evidence" value="ECO:0007669"/>
    <property type="project" value="TreeGrafter"/>
</dbReference>